<dbReference type="OrthoDB" id="8530571at2"/>
<dbReference type="Gene3D" id="2.170.130.10">
    <property type="entry name" value="TonB-dependent receptor, plug domain"/>
    <property type="match status" value="1"/>
</dbReference>
<evidence type="ECO:0000256" key="9">
    <source>
        <dbReference type="ARBA" id="ARBA00023170"/>
    </source>
</evidence>
<keyword evidence="5 11" id="KW-0812">Transmembrane</keyword>
<protein>
    <submittedName>
        <fullName evidence="17">TonB-dependent receptor</fullName>
    </submittedName>
</protein>
<evidence type="ECO:0000256" key="3">
    <source>
        <dbReference type="ARBA" id="ARBA00022448"/>
    </source>
</evidence>
<dbReference type="InterPro" id="IPR039426">
    <property type="entry name" value="TonB-dep_rcpt-like"/>
</dbReference>
<comment type="caution">
    <text evidence="17">The sequence shown here is derived from an EMBL/GenBank/DDBJ whole genome shotgun (WGS) entry which is preliminary data.</text>
</comment>
<evidence type="ECO:0000313" key="17">
    <source>
        <dbReference type="EMBL" id="RVT83026.1"/>
    </source>
</evidence>
<dbReference type="Pfam" id="PF07715">
    <property type="entry name" value="Plug"/>
    <property type="match status" value="1"/>
</dbReference>
<dbReference type="PROSITE" id="PS52016">
    <property type="entry name" value="TONB_DEPENDENT_REC_3"/>
    <property type="match status" value="1"/>
</dbReference>
<dbReference type="Pfam" id="PF00593">
    <property type="entry name" value="TonB_dep_Rec_b-barrel"/>
    <property type="match status" value="1"/>
</dbReference>
<evidence type="ECO:0000256" key="4">
    <source>
        <dbReference type="ARBA" id="ARBA00022452"/>
    </source>
</evidence>
<keyword evidence="7 13" id="KW-0798">TonB box</keyword>
<evidence type="ECO:0000256" key="13">
    <source>
        <dbReference type="RuleBase" id="RU003357"/>
    </source>
</evidence>
<dbReference type="InterPro" id="IPR000531">
    <property type="entry name" value="Beta-barrel_TonB"/>
</dbReference>
<evidence type="ECO:0000256" key="14">
    <source>
        <dbReference type="SAM" id="SignalP"/>
    </source>
</evidence>
<keyword evidence="10 11" id="KW-0998">Cell outer membrane</keyword>
<name>A0A3S2VBX4_9BURK</name>
<evidence type="ECO:0000256" key="12">
    <source>
        <dbReference type="PROSITE-ProRule" id="PRU10144"/>
    </source>
</evidence>
<keyword evidence="9 17" id="KW-0675">Receptor</keyword>
<evidence type="ECO:0000313" key="18">
    <source>
        <dbReference type="Proteomes" id="UP000288587"/>
    </source>
</evidence>
<feature type="domain" description="TonB-dependent receptor plug" evidence="16">
    <location>
        <begin position="48"/>
        <end position="158"/>
    </location>
</feature>
<evidence type="ECO:0000256" key="7">
    <source>
        <dbReference type="ARBA" id="ARBA00023077"/>
    </source>
</evidence>
<keyword evidence="4 11" id="KW-1134">Transmembrane beta strand</keyword>
<dbReference type="Gene3D" id="2.40.170.20">
    <property type="entry name" value="TonB-dependent receptor, beta-barrel domain"/>
    <property type="match status" value="1"/>
</dbReference>
<proteinExistence type="inferred from homology"/>
<dbReference type="PANTHER" id="PTHR47234:SF2">
    <property type="entry name" value="TONB-DEPENDENT RECEPTOR"/>
    <property type="match status" value="1"/>
</dbReference>
<keyword evidence="18" id="KW-1185">Reference proteome</keyword>
<keyword evidence="6 14" id="KW-0732">Signal</keyword>
<evidence type="ECO:0000256" key="8">
    <source>
        <dbReference type="ARBA" id="ARBA00023136"/>
    </source>
</evidence>
<dbReference type="EMBL" id="SACM01000005">
    <property type="protein sequence ID" value="RVT83026.1"/>
    <property type="molecule type" value="Genomic_DNA"/>
</dbReference>
<evidence type="ECO:0000256" key="10">
    <source>
        <dbReference type="ARBA" id="ARBA00023237"/>
    </source>
</evidence>
<dbReference type="PANTHER" id="PTHR47234">
    <property type="match status" value="1"/>
</dbReference>
<evidence type="ECO:0000256" key="2">
    <source>
        <dbReference type="ARBA" id="ARBA00009810"/>
    </source>
</evidence>
<dbReference type="Proteomes" id="UP000288587">
    <property type="component" value="Unassembled WGS sequence"/>
</dbReference>
<dbReference type="InterPro" id="IPR012910">
    <property type="entry name" value="Plug_dom"/>
</dbReference>
<sequence>MFKRKSVNVAALIALGVAAPVFAQQAAPAQQLERVEVTGSRIKTLNTETASPVISLGAEAIKVEGKRDVESLLNNLPQVFADQGGQVSNGSTGTATVNLRNLGADRTLVLINGRRMPAGSPRSLPTDLNQIPVSLIKRVEVLTGGASAVYGSDAVAGVVNFVMNDKFEGVEVEANYSFFNHSQQNDKIQALVASRAATNPSQYKVPGDISADGKVMDFSLTMGSNFADNKGNATLFVSRKTTDALLQSQRDFTACALNYNRNNAANAFGGFTCGGSGTSFPGQFSDFSNYALTVADANGTPRNYSGATDAYNFGPLNYFQRPSTRYTAAAFAHYDISDAARVYAELNFHDDSTVAQIAPSGSFFNQVTVSYENPLLSQGFKDAFHAANVADGNGTFNKAGDTHTLFIGRRNVEGGGRQDDIRHTSYRGVVGVKGEINPALSYDAYALVGRVVYQETYKNDFSIARTARALDVVADANGNAVCRSALDGTDPNCVPWNIWKLGGVTPQALGYVQTPGFQKGFTATAVTGATVSGDLTDYGIKSPMASSGLGFAVGLERRVEKMELSTDAAFTTGDLAGQGGPTIGVGGQYAVNDVFTELRMPLIEKMPFVEQLSLTASYRKSNYSTKKKTDTYGLGLEYAPIKEVKFRGSFQQASRAANVIELFSAQGLGLYDNDADPCAGAAPTRSLADCARTGVTAGQYGRIPDSPAGQYNQISGGNPNLTPETSKSTTFGVILQPMRNTSVSLDYFNIKVKDTIGTRGAVNILNECLNTGASSSCSLIKRDAVGSLWLTPNAYIVNTNFNIGEVETEGVDIAADSTFKLGEWGSLNTSIVGTYLNKYVEGAGGDDCAGKFGDGNCGTPLPKWRHKLRFSWNTPWGVNLAATLRHIDSVKHDNPASTAQVASLAARDYLDLAASYKLTKNVTIRAAVNNLLDKDPPIRTNGAGFTNGNTYPQVYEANGRQISLNVTAKF</sequence>
<dbReference type="InterPro" id="IPR037066">
    <property type="entry name" value="Plug_dom_sf"/>
</dbReference>
<dbReference type="InterPro" id="IPR036942">
    <property type="entry name" value="Beta-barrel_TonB_sf"/>
</dbReference>
<feature type="chain" id="PRO_5018607685" evidence="14">
    <location>
        <begin position="24"/>
        <end position="970"/>
    </location>
</feature>
<gene>
    <name evidence="17" type="ORF">EOD73_15810</name>
</gene>
<evidence type="ECO:0000256" key="1">
    <source>
        <dbReference type="ARBA" id="ARBA00004571"/>
    </source>
</evidence>
<feature type="short sequence motif" description="TonB C-terminal box" evidence="12">
    <location>
        <begin position="953"/>
        <end position="970"/>
    </location>
</feature>
<comment type="subcellular location">
    <subcellularLocation>
        <location evidence="1 11">Cell outer membrane</location>
        <topology evidence="1 11">Multi-pass membrane protein</topology>
    </subcellularLocation>
</comment>
<evidence type="ECO:0000259" key="15">
    <source>
        <dbReference type="Pfam" id="PF00593"/>
    </source>
</evidence>
<comment type="similarity">
    <text evidence="2 11 13">Belongs to the TonB-dependent receptor family.</text>
</comment>
<evidence type="ECO:0000256" key="6">
    <source>
        <dbReference type="ARBA" id="ARBA00022729"/>
    </source>
</evidence>
<feature type="signal peptide" evidence="14">
    <location>
        <begin position="1"/>
        <end position="23"/>
    </location>
</feature>
<evidence type="ECO:0000256" key="11">
    <source>
        <dbReference type="PROSITE-ProRule" id="PRU01360"/>
    </source>
</evidence>
<keyword evidence="8 11" id="KW-0472">Membrane</keyword>
<dbReference type="GO" id="GO:0009279">
    <property type="term" value="C:cell outer membrane"/>
    <property type="evidence" value="ECO:0007669"/>
    <property type="project" value="UniProtKB-SubCell"/>
</dbReference>
<evidence type="ECO:0000259" key="16">
    <source>
        <dbReference type="Pfam" id="PF07715"/>
    </source>
</evidence>
<dbReference type="PROSITE" id="PS01156">
    <property type="entry name" value="TONB_DEPENDENT_REC_2"/>
    <property type="match status" value="1"/>
</dbReference>
<feature type="domain" description="TonB-dependent receptor-like beta-barrel" evidence="15">
    <location>
        <begin position="586"/>
        <end position="931"/>
    </location>
</feature>
<keyword evidence="3 11" id="KW-0813">Transport</keyword>
<evidence type="ECO:0000256" key="5">
    <source>
        <dbReference type="ARBA" id="ARBA00022692"/>
    </source>
</evidence>
<dbReference type="RefSeq" id="WP_127684007.1">
    <property type="nucleotide sequence ID" value="NZ_SACM01000005.1"/>
</dbReference>
<dbReference type="InterPro" id="IPR010917">
    <property type="entry name" value="TonB_rcpt_CS"/>
</dbReference>
<dbReference type="AlphaFoldDB" id="A0A3S2VBX4"/>
<reference evidence="17 18" key="1">
    <citation type="submission" date="2019-01" db="EMBL/GenBank/DDBJ databases">
        <authorList>
            <person name="Chen W.-M."/>
        </authorList>
    </citation>
    <scope>NUCLEOTIDE SEQUENCE [LARGE SCALE GENOMIC DNA]</scope>
    <source>
        <strain evidence="17 18">CCP-18</strain>
    </source>
</reference>
<organism evidence="17 18">
    <name type="scientific">Inhella crocodyli</name>
    <dbReference type="NCBI Taxonomy" id="2499851"/>
    <lineage>
        <taxon>Bacteria</taxon>
        <taxon>Pseudomonadati</taxon>
        <taxon>Pseudomonadota</taxon>
        <taxon>Betaproteobacteria</taxon>
        <taxon>Burkholderiales</taxon>
        <taxon>Sphaerotilaceae</taxon>
        <taxon>Inhella</taxon>
    </lineage>
</organism>
<dbReference type="SUPFAM" id="SSF56935">
    <property type="entry name" value="Porins"/>
    <property type="match status" value="1"/>
</dbReference>
<accession>A0A3S2VBX4</accession>